<keyword evidence="5" id="KW-0732">Signal</keyword>
<evidence type="ECO:0000313" key="8">
    <source>
        <dbReference type="Proteomes" id="UP000242287"/>
    </source>
</evidence>
<dbReference type="InterPro" id="IPR051218">
    <property type="entry name" value="Sec_MonoDiacylglyc_Lipase"/>
</dbReference>
<dbReference type="Pfam" id="PF01764">
    <property type="entry name" value="Lipase_3"/>
    <property type="match status" value="1"/>
</dbReference>
<accession>A0A2A9NN88</accession>
<dbReference type="SUPFAM" id="SSF53474">
    <property type="entry name" value="alpha/beta-Hydrolases"/>
    <property type="match status" value="1"/>
</dbReference>
<evidence type="ECO:0000256" key="2">
    <source>
        <dbReference type="ARBA" id="ARBA00043996"/>
    </source>
</evidence>
<dbReference type="InterPro" id="IPR002921">
    <property type="entry name" value="Fungal_lipase-type"/>
</dbReference>
<organism evidence="7 8">
    <name type="scientific">Amanita thiersii Skay4041</name>
    <dbReference type="NCBI Taxonomy" id="703135"/>
    <lineage>
        <taxon>Eukaryota</taxon>
        <taxon>Fungi</taxon>
        <taxon>Dikarya</taxon>
        <taxon>Basidiomycota</taxon>
        <taxon>Agaricomycotina</taxon>
        <taxon>Agaricomycetes</taxon>
        <taxon>Agaricomycetidae</taxon>
        <taxon>Agaricales</taxon>
        <taxon>Pluteineae</taxon>
        <taxon>Amanitaceae</taxon>
        <taxon>Amanita</taxon>
    </lineage>
</organism>
<dbReference type="Gene3D" id="3.40.50.1820">
    <property type="entry name" value="alpha/beta hydrolase"/>
    <property type="match status" value="1"/>
</dbReference>
<dbReference type="OrthoDB" id="426718at2759"/>
<feature type="chain" id="PRO_5012202605" description="Fungal lipase-type domain-containing protein" evidence="5">
    <location>
        <begin position="19"/>
        <end position="302"/>
    </location>
</feature>
<protein>
    <recommendedName>
        <fullName evidence="6">Fungal lipase-type domain-containing protein</fullName>
    </recommendedName>
</protein>
<evidence type="ECO:0000256" key="1">
    <source>
        <dbReference type="ARBA" id="ARBA00023157"/>
    </source>
</evidence>
<dbReference type="GO" id="GO:0006629">
    <property type="term" value="P:lipid metabolic process"/>
    <property type="evidence" value="ECO:0007669"/>
    <property type="project" value="InterPro"/>
</dbReference>
<dbReference type="PANTHER" id="PTHR45856:SF25">
    <property type="entry name" value="FUNGAL LIPASE-LIKE DOMAIN-CONTAINING PROTEIN"/>
    <property type="match status" value="1"/>
</dbReference>
<sequence>MLVTPFTFLLSLLASTRAVPVTLQSRSETPLSAAELSGLAPYTQFARAAYCPTSKLTGWNCGEACSALAGFQPTLVGGDGNLVQIFFVGFYPAKNTVVVAHEGTDPTKFLSLLTDANIFMGSLSPSLFPGISSNAQVHEGFRDAHAKTASSVLAEVKKLMAAHNTNSVTLVGHSLGGAIAELDALFLTLNIPGASIKAVTYGTPRVGNPDFAELIDSKVPDFSRINNEKDVIPIVPGRFLGFAHPEGEIHITSPGHAIHCSGNDDADDPDCTISTVPNIFVGNILDHLGPYEGINIGTIFCT</sequence>
<dbReference type="CDD" id="cd00519">
    <property type="entry name" value="Lipase_3"/>
    <property type="match status" value="1"/>
</dbReference>
<name>A0A2A9NN88_9AGAR</name>
<dbReference type="AlphaFoldDB" id="A0A2A9NN88"/>
<dbReference type="EMBL" id="KZ301987">
    <property type="protein sequence ID" value="PFH51568.1"/>
    <property type="molecule type" value="Genomic_DNA"/>
</dbReference>
<evidence type="ECO:0000256" key="4">
    <source>
        <dbReference type="ARBA" id="ARBA00048461"/>
    </source>
</evidence>
<feature type="signal peptide" evidence="5">
    <location>
        <begin position="1"/>
        <end position="18"/>
    </location>
</feature>
<evidence type="ECO:0000256" key="5">
    <source>
        <dbReference type="SAM" id="SignalP"/>
    </source>
</evidence>
<comment type="similarity">
    <text evidence="2">Belongs to the AB hydrolase superfamily. Lipase family. Class 3 subfamily.</text>
</comment>
<feature type="domain" description="Fungal lipase-type" evidence="6">
    <location>
        <begin position="98"/>
        <end position="238"/>
    </location>
</feature>
<dbReference type="Proteomes" id="UP000242287">
    <property type="component" value="Unassembled WGS sequence"/>
</dbReference>
<evidence type="ECO:0000256" key="3">
    <source>
        <dbReference type="ARBA" id="ARBA00047591"/>
    </source>
</evidence>
<keyword evidence="1" id="KW-1015">Disulfide bond</keyword>
<comment type="catalytic activity">
    <reaction evidence="4">
        <text>a monoacylglycerol + H2O = glycerol + a fatty acid + H(+)</text>
        <dbReference type="Rhea" id="RHEA:15245"/>
        <dbReference type="ChEBI" id="CHEBI:15377"/>
        <dbReference type="ChEBI" id="CHEBI:15378"/>
        <dbReference type="ChEBI" id="CHEBI:17408"/>
        <dbReference type="ChEBI" id="CHEBI:17754"/>
        <dbReference type="ChEBI" id="CHEBI:28868"/>
    </reaction>
</comment>
<gene>
    <name evidence="7" type="ORF">AMATHDRAFT_142271</name>
</gene>
<dbReference type="InterPro" id="IPR029058">
    <property type="entry name" value="AB_hydrolase_fold"/>
</dbReference>
<evidence type="ECO:0000259" key="6">
    <source>
        <dbReference type="Pfam" id="PF01764"/>
    </source>
</evidence>
<dbReference type="PANTHER" id="PTHR45856">
    <property type="entry name" value="ALPHA/BETA-HYDROLASES SUPERFAMILY PROTEIN"/>
    <property type="match status" value="1"/>
</dbReference>
<proteinExistence type="inferred from homology"/>
<reference evidence="7 8" key="1">
    <citation type="submission" date="2014-02" db="EMBL/GenBank/DDBJ databases">
        <title>Transposable element dynamics among asymbiotic and ectomycorrhizal Amanita fungi.</title>
        <authorList>
            <consortium name="DOE Joint Genome Institute"/>
            <person name="Hess J."/>
            <person name="Skrede I."/>
            <person name="Wolfe B."/>
            <person name="LaButti K."/>
            <person name="Ohm R.A."/>
            <person name="Grigoriev I.V."/>
            <person name="Pringle A."/>
        </authorList>
    </citation>
    <scope>NUCLEOTIDE SEQUENCE [LARGE SCALE GENOMIC DNA]</scope>
    <source>
        <strain evidence="7 8">SKay4041</strain>
    </source>
</reference>
<evidence type="ECO:0000313" key="7">
    <source>
        <dbReference type="EMBL" id="PFH51568.1"/>
    </source>
</evidence>
<comment type="catalytic activity">
    <reaction evidence="3">
        <text>a diacylglycerol + H2O = a monoacylglycerol + a fatty acid + H(+)</text>
        <dbReference type="Rhea" id="RHEA:32731"/>
        <dbReference type="ChEBI" id="CHEBI:15377"/>
        <dbReference type="ChEBI" id="CHEBI:15378"/>
        <dbReference type="ChEBI" id="CHEBI:17408"/>
        <dbReference type="ChEBI" id="CHEBI:18035"/>
        <dbReference type="ChEBI" id="CHEBI:28868"/>
    </reaction>
</comment>
<keyword evidence="8" id="KW-1185">Reference proteome</keyword>